<dbReference type="InterPro" id="IPR018712">
    <property type="entry name" value="Tle1-like_cat"/>
</dbReference>
<dbReference type="EMBL" id="PXWF02000162">
    <property type="protein sequence ID" value="PWF48672.1"/>
    <property type="molecule type" value="Genomic_DNA"/>
</dbReference>
<sequence>MSAILCQKVSHLFLHAEKFETLFSKKEVRVIRKKYEPREQPKLSKPGESCVTNLFFGFFFDGTKNNYMQANEGKNHSNVARLYDCYPGAGVKGVLPKDTDWEDKNMRYTHFFKAYMPGVSSPFPEVGDPGTGQAADRGAASGYLGEARIVWALVQAINNVNRYFNKTPLFSSEFIISLIKRIELTAESRSQMLAPLPNNSNRDSKIWGPKKEFMILLQILKQNVAAHRREREGRPKKIDPGIVDSIYVSTFGFSLGATQARAFTNWFMTLCYIDAELHNRHGEFTLGGYPVVFDFLGLFDTVASVGVGNSLGNSDIGRLCDGHGAWADAENSLRVPSKVRCVHLVAAHELRRSFPLDSIASGSVTSANWLEVVFPGVHSDLGGGYAPLEQGRGIEPDGSDMLARIPLIYMYREARLAGVPLKLELASPIAQGRFKIKLEAIKALNAYLAVCKKTNGTITEIMREQARLQIEWRLARHPKGKSPMQSSASFIRASNFDKNDLDSANREFEEEIINFEKWRAGKGANFTPAVQAPGLNNEHEREWEEIATWWGESESPTPAVMSFFDDYVHDSRAWFKLIPIGNPDSEAGMKQKLISMIARRNEENRKGVVAVKDILYLKLLGPIGDHIRRKLSPPLTQDELRAISDYENTGQIPRMQTFGREPFESSWKSFGVSTRGGYLRFRKIYGGSDTVLISNENGLDQGSINVAAVDGEKTSGSSG</sequence>
<evidence type="ECO:0000313" key="3">
    <source>
        <dbReference type="Proteomes" id="UP000241421"/>
    </source>
</evidence>
<protein>
    <submittedName>
        <fullName evidence="2">DUF2235 domain-containing protein</fullName>
    </submittedName>
</protein>
<dbReference type="PANTHER" id="PTHR33840:SF1">
    <property type="entry name" value="TLE1 PHOSPHOLIPASE DOMAIN-CONTAINING PROTEIN"/>
    <property type="match status" value="1"/>
</dbReference>
<evidence type="ECO:0000313" key="2">
    <source>
        <dbReference type="EMBL" id="PWF48672.1"/>
    </source>
</evidence>
<organism evidence="2 3">
    <name type="scientific">Massilia glaciei</name>
    <dbReference type="NCBI Taxonomy" id="1524097"/>
    <lineage>
        <taxon>Bacteria</taxon>
        <taxon>Pseudomonadati</taxon>
        <taxon>Pseudomonadota</taxon>
        <taxon>Betaproteobacteria</taxon>
        <taxon>Burkholderiales</taxon>
        <taxon>Oxalobacteraceae</taxon>
        <taxon>Telluria group</taxon>
        <taxon>Massilia</taxon>
    </lineage>
</organism>
<name>A0A2U2HMK2_9BURK</name>
<accession>A0A2U2HMK2</accession>
<proteinExistence type="predicted"/>
<dbReference type="AlphaFoldDB" id="A0A2U2HMK2"/>
<dbReference type="Pfam" id="PF09994">
    <property type="entry name" value="T6SS_Tle1-like_cat"/>
    <property type="match status" value="1"/>
</dbReference>
<dbReference type="RefSeq" id="WP_106757410.1">
    <property type="nucleotide sequence ID" value="NZ_PXWF02000162.1"/>
</dbReference>
<feature type="domain" description="T6SS Phospholipase effector Tle1-like catalytic" evidence="1">
    <location>
        <begin position="291"/>
        <end position="413"/>
    </location>
</feature>
<comment type="caution">
    <text evidence="2">The sequence shown here is derived from an EMBL/GenBank/DDBJ whole genome shotgun (WGS) entry which is preliminary data.</text>
</comment>
<gene>
    <name evidence="2" type="ORF">C7C56_010710</name>
</gene>
<reference evidence="2 3" key="1">
    <citation type="submission" date="2018-04" db="EMBL/GenBank/DDBJ databases">
        <title>Massilia violaceinigra sp. nov., a novel purple-pigmented bacterium isolated from Tianshan glacier, Xinjiang, China.</title>
        <authorList>
            <person name="Wang H."/>
        </authorList>
    </citation>
    <scope>NUCLEOTIDE SEQUENCE [LARGE SCALE GENOMIC DNA]</scope>
    <source>
        <strain evidence="2 3">B448-2</strain>
    </source>
</reference>
<dbReference type="PANTHER" id="PTHR33840">
    <property type="match status" value="1"/>
</dbReference>
<dbReference type="OrthoDB" id="4378831at2"/>
<keyword evidence="3" id="KW-1185">Reference proteome</keyword>
<dbReference type="Proteomes" id="UP000241421">
    <property type="component" value="Unassembled WGS sequence"/>
</dbReference>
<evidence type="ECO:0000259" key="1">
    <source>
        <dbReference type="Pfam" id="PF09994"/>
    </source>
</evidence>